<evidence type="ECO:0000256" key="3">
    <source>
        <dbReference type="ARBA" id="ARBA00010617"/>
    </source>
</evidence>
<dbReference type="PRINTS" id="PR00385">
    <property type="entry name" value="P450"/>
</dbReference>
<keyword evidence="4 9" id="KW-0349">Heme</keyword>
<dbReference type="GO" id="GO:0004497">
    <property type="term" value="F:monooxygenase activity"/>
    <property type="evidence" value="ECO:0007669"/>
    <property type="project" value="UniProtKB-KW"/>
</dbReference>
<dbReference type="AlphaFoldDB" id="A0AAD4LMI9"/>
<evidence type="ECO:0000256" key="6">
    <source>
        <dbReference type="ARBA" id="ARBA00023002"/>
    </source>
</evidence>
<comment type="cofactor">
    <cofactor evidence="1 9">
        <name>heme</name>
        <dbReference type="ChEBI" id="CHEBI:30413"/>
    </cofactor>
</comment>
<keyword evidence="11" id="KW-0812">Transmembrane</keyword>
<evidence type="ECO:0000256" key="5">
    <source>
        <dbReference type="ARBA" id="ARBA00022723"/>
    </source>
</evidence>
<dbReference type="Gene3D" id="1.10.630.10">
    <property type="entry name" value="Cytochrome P450"/>
    <property type="match status" value="1"/>
</dbReference>
<dbReference type="PANTHER" id="PTHR24305:SF29">
    <property type="entry name" value="BENZOATE-PARA-HYDROXYLASE"/>
    <property type="match status" value="1"/>
</dbReference>
<organism evidence="12 13">
    <name type="scientific">Lactarius akahatsu</name>
    <dbReference type="NCBI Taxonomy" id="416441"/>
    <lineage>
        <taxon>Eukaryota</taxon>
        <taxon>Fungi</taxon>
        <taxon>Dikarya</taxon>
        <taxon>Basidiomycota</taxon>
        <taxon>Agaricomycotina</taxon>
        <taxon>Agaricomycetes</taxon>
        <taxon>Russulales</taxon>
        <taxon>Russulaceae</taxon>
        <taxon>Lactarius</taxon>
    </lineage>
</organism>
<dbReference type="Proteomes" id="UP001201163">
    <property type="component" value="Unassembled WGS sequence"/>
</dbReference>
<feature type="transmembrane region" description="Helical" evidence="11">
    <location>
        <begin position="12"/>
        <end position="33"/>
    </location>
</feature>
<dbReference type="InterPro" id="IPR036396">
    <property type="entry name" value="Cyt_P450_sf"/>
</dbReference>
<comment type="similarity">
    <text evidence="3 10">Belongs to the cytochrome P450 family.</text>
</comment>
<gene>
    <name evidence="12" type="ORF">EDB92DRAFT_1849458</name>
</gene>
<feature type="binding site" description="axial binding residue" evidence="9">
    <location>
        <position position="485"/>
    </location>
    <ligand>
        <name>heme</name>
        <dbReference type="ChEBI" id="CHEBI:30413"/>
    </ligand>
    <ligandPart>
        <name>Fe</name>
        <dbReference type="ChEBI" id="CHEBI:18248"/>
    </ligandPart>
</feature>
<dbReference type="EMBL" id="JAKELL010000014">
    <property type="protein sequence ID" value="KAH8994481.1"/>
    <property type="molecule type" value="Genomic_DNA"/>
</dbReference>
<evidence type="ECO:0000256" key="4">
    <source>
        <dbReference type="ARBA" id="ARBA00022617"/>
    </source>
</evidence>
<name>A0AAD4LMI9_9AGAM</name>
<keyword evidence="8 10" id="KW-0503">Monooxygenase</keyword>
<dbReference type="GO" id="GO:0016705">
    <property type="term" value="F:oxidoreductase activity, acting on paired donors, with incorporation or reduction of molecular oxygen"/>
    <property type="evidence" value="ECO:0007669"/>
    <property type="project" value="InterPro"/>
</dbReference>
<dbReference type="SUPFAM" id="SSF48264">
    <property type="entry name" value="Cytochrome P450"/>
    <property type="match status" value="1"/>
</dbReference>
<evidence type="ECO:0000256" key="1">
    <source>
        <dbReference type="ARBA" id="ARBA00001971"/>
    </source>
</evidence>
<keyword evidence="7 9" id="KW-0408">Iron</keyword>
<sequence length="539" mass="60001">MSPLEHLLNVSPTSVLLLIPTLVILGHIVPWLVDPHGLRSFPGPWLAHFSDLWLGRVARRGQRSHVVHELHEKYGTFVRIAPNHLSIADPAALQIVYAHGNGSLKSNFYDAFVSITRGLFNTRDRTAHTRKRKIISHIFSQKSVLEFEPHVRNYVLSFLQQWDRLCAEGAKSARGHEGEGGWRSRDGRIWLDCLPWFNYLAFDIIGDLAFGSPFGMIAAAKDSAPVAKSQEQALSMYGQDASKCETVAIPAIKILNDRGEYSAAMGVLPPWVRPLVKRYVPWYSRGSEAVKNLAGLAIAAVAKRLASPAYRADVLSKLQQGKDEDGNPMGREELTAEALTQLIAGSDTTSNSSCAITYYVASNPEVQKKLQNELDEALQGEDDPASSFDAVKNLPYLNAVIDEGLRLHSTSGIGLPRIVPEGGMKIGDHFFEQGTVLSVPSYTIHRDVEVWGNDASVFRPERWFERDSEAMQRTFNPFSYGPRACVGRNLASLELLIIISSVFRRFDIALEYPDKQLEISEGFLRKPLKCPVGLKRRLT</sequence>
<accession>A0AAD4LMI9</accession>
<protein>
    <submittedName>
        <fullName evidence="12">Cytochrome P450 monooxygenase pc-bph</fullName>
    </submittedName>
</protein>
<evidence type="ECO:0000256" key="7">
    <source>
        <dbReference type="ARBA" id="ARBA00023004"/>
    </source>
</evidence>
<dbReference type="GO" id="GO:0005506">
    <property type="term" value="F:iron ion binding"/>
    <property type="evidence" value="ECO:0007669"/>
    <property type="project" value="InterPro"/>
</dbReference>
<dbReference type="PROSITE" id="PS00086">
    <property type="entry name" value="CYTOCHROME_P450"/>
    <property type="match status" value="1"/>
</dbReference>
<dbReference type="InterPro" id="IPR050121">
    <property type="entry name" value="Cytochrome_P450_monoxygenase"/>
</dbReference>
<dbReference type="GO" id="GO:0020037">
    <property type="term" value="F:heme binding"/>
    <property type="evidence" value="ECO:0007669"/>
    <property type="project" value="InterPro"/>
</dbReference>
<evidence type="ECO:0000256" key="8">
    <source>
        <dbReference type="ARBA" id="ARBA00023033"/>
    </source>
</evidence>
<dbReference type="PRINTS" id="PR00463">
    <property type="entry name" value="EP450I"/>
</dbReference>
<evidence type="ECO:0000313" key="12">
    <source>
        <dbReference type="EMBL" id="KAH8994481.1"/>
    </source>
</evidence>
<dbReference type="InterPro" id="IPR017972">
    <property type="entry name" value="Cyt_P450_CS"/>
</dbReference>
<keyword evidence="11" id="KW-0472">Membrane</keyword>
<keyword evidence="5 9" id="KW-0479">Metal-binding</keyword>
<dbReference type="PANTHER" id="PTHR24305">
    <property type="entry name" value="CYTOCHROME P450"/>
    <property type="match status" value="1"/>
</dbReference>
<proteinExistence type="inferred from homology"/>
<evidence type="ECO:0000313" key="13">
    <source>
        <dbReference type="Proteomes" id="UP001201163"/>
    </source>
</evidence>
<evidence type="ECO:0000256" key="9">
    <source>
        <dbReference type="PIRSR" id="PIRSR602401-1"/>
    </source>
</evidence>
<evidence type="ECO:0000256" key="10">
    <source>
        <dbReference type="RuleBase" id="RU000461"/>
    </source>
</evidence>
<comment type="caution">
    <text evidence="12">The sequence shown here is derived from an EMBL/GenBank/DDBJ whole genome shotgun (WGS) entry which is preliminary data.</text>
</comment>
<evidence type="ECO:0000256" key="2">
    <source>
        <dbReference type="ARBA" id="ARBA00005179"/>
    </source>
</evidence>
<evidence type="ECO:0000256" key="11">
    <source>
        <dbReference type="SAM" id="Phobius"/>
    </source>
</evidence>
<dbReference type="InterPro" id="IPR002401">
    <property type="entry name" value="Cyt_P450_E_grp-I"/>
</dbReference>
<keyword evidence="6 10" id="KW-0560">Oxidoreductase</keyword>
<dbReference type="InterPro" id="IPR001128">
    <property type="entry name" value="Cyt_P450"/>
</dbReference>
<keyword evidence="11" id="KW-1133">Transmembrane helix</keyword>
<dbReference type="CDD" id="cd11061">
    <property type="entry name" value="CYP67-like"/>
    <property type="match status" value="1"/>
</dbReference>
<comment type="pathway">
    <text evidence="2">Secondary metabolite biosynthesis.</text>
</comment>
<reference evidence="12" key="1">
    <citation type="submission" date="2022-01" db="EMBL/GenBank/DDBJ databases">
        <title>Comparative genomics reveals a dynamic genome evolution in the ectomycorrhizal milk-cap (Lactarius) mushrooms.</title>
        <authorList>
            <consortium name="DOE Joint Genome Institute"/>
            <person name="Lebreton A."/>
            <person name="Tang N."/>
            <person name="Kuo A."/>
            <person name="LaButti K."/>
            <person name="Drula E."/>
            <person name="Barry K."/>
            <person name="Clum A."/>
            <person name="Lipzen A."/>
            <person name="Mousain D."/>
            <person name="Ng V."/>
            <person name="Wang R."/>
            <person name="Wang X."/>
            <person name="Dai Y."/>
            <person name="Henrissat B."/>
            <person name="Grigoriev I.V."/>
            <person name="Guerin-Laguette A."/>
            <person name="Yu F."/>
            <person name="Martin F.M."/>
        </authorList>
    </citation>
    <scope>NUCLEOTIDE SEQUENCE</scope>
    <source>
        <strain evidence="12">QP</strain>
    </source>
</reference>
<dbReference type="Pfam" id="PF00067">
    <property type="entry name" value="p450"/>
    <property type="match status" value="1"/>
</dbReference>
<keyword evidence="13" id="KW-1185">Reference proteome</keyword>